<accession>A0A8J4V648</accession>
<feature type="non-terminal residue" evidence="1">
    <location>
        <position position="30"/>
    </location>
</feature>
<dbReference type="EMBL" id="JRKL02013625">
    <property type="protein sequence ID" value="KAF3942625.1"/>
    <property type="molecule type" value="Genomic_DNA"/>
</dbReference>
<gene>
    <name evidence="1" type="ORF">CMV_030738</name>
</gene>
<proteinExistence type="predicted"/>
<evidence type="ECO:0000313" key="2">
    <source>
        <dbReference type="Proteomes" id="UP000737018"/>
    </source>
</evidence>
<organism evidence="1 2">
    <name type="scientific">Castanea mollissima</name>
    <name type="common">Chinese chestnut</name>
    <dbReference type="NCBI Taxonomy" id="60419"/>
    <lineage>
        <taxon>Eukaryota</taxon>
        <taxon>Viridiplantae</taxon>
        <taxon>Streptophyta</taxon>
        <taxon>Embryophyta</taxon>
        <taxon>Tracheophyta</taxon>
        <taxon>Spermatophyta</taxon>
        <taxon>Magnoliopsida</taxon>
        <taxon>eudicotyledons</taxon>
        <taxon>Gunneridae</taxon>
        <taxon>Pentapetalae</taxon>
        <taxon>rosids</taxon>
        <taxon>fabids</taxon>
        <taxon>Fagales</taxon>
        <taxon>Fagaceae</taxon>
        <taxon>Castanea</taxon>
    </lineage>
</organism>
<dbReference type="PANTHER" id="PTHR45778:SF16">
    <property type="entry name" value="INACTIVE PURPLE ACID PHOSPHATASE 1-RELATED"/>
    <property type="match status" value="1"/>
</dbReference>
<evidence type="ECO:0000313" key="1">
    <source>
        <dbReference type="EMBL" id="KAF3942625.1"/>
    </source>
</evidence>
<name>A0A8J4V648_9ROSI</name>
<sequence>MCAAPARTGGWRDPGYIHTSFLKELWPNKG</sequence>
<keyword evidence="2" id="KW-1185">Reference proteome</keyword>
<dbReference type="OrthoDB" id="1692869at2759"/>
<dbReference type="AlphaFoldDB" id="A0A8J4V648"/>
<comment type="caution">
    <text evidence="1">The sequence shown here is derived from an EMBL/GenBank/DDBJ whole genome shotgun (WGS) entry which is preliminary data.</text>
</comment>
<protein>
    <submittedName>
        <fullName evidence="1">Uncharacterized protein</fullName>
    </submittedName>
</protein>
<dbReference type="PANTHER" id="PTHR45778">
    <property type="entry name" value="PURPLE ACID PHOSPHATASE-RELATED"/>
    <property type="match status" value="1"/>
</dbReference>
<dbReference type="Proteomes" id="UP000737018">
    <property type="component" value="Unassembled WGS sequence"/>
</dbReference>
<reference evidence="1" key="1">
    <citation type="submission" date="2020-03" db="EMBL/GenBank/DDBJ databases">
        <title>Castanea mollissima Vanexum genome sequencing.</title>
        <authorList>
            <person name="Staton M."/>
        </authorList>
    </citation>
    <scope>NUCLEOTIDE SEQUENCE</scope>
    <source>
        <tissue evidence="1">Leaf</tissue>
    </source>
</reference>